<feature type="signal peptide" evidence="4">
    <location>
        <begin position="1"/>
        <end position="28"/>
    </location>
</feature>
<dbReference type="GO" id="GO:0008270">
    <property type="term" value="F:zinc ion binding"/>
    <property type="evidence" value="ECO:0007669"/>
    <property type="project" value="InterPro"/>
</dbReference>
<dbReference type="Pfam" id="PF00246">
    <property type="entry name" value="Peptidase_M14"/>
    <property type="match status" value="2"/>
</dbReference>
<dbReference type="Proteomes" id="UP000245119">
    <property type="component" value="Linkage Group LG4"/>
</dbReference>
<dbReference type="STRING" id="400727.A0A2T7PHM8"/>
<dbReference type="InterPro" id="IPR050753">
    <property type="entry name" value="Peptidase_M14_domain"/>
</dbReference>
<keyword evidence="2" id="KW-0325">Glycoprotein</keyword>
<dbReference type="SMART" id="SM00631">
    <property type="entry name" value="Zn_pept"/>
    <property type="match status" value="1"/>
</dbReference>
<dbReference type="InterPro" id="IPR000834">
    <property type="entry name" value="Peptidase_M14"/>
</dbReference>
<dbReference type="OrthoDB" id="10249045at2759"/>
<dbReference type="AlphaFoldDB" id="A0A2T7PHM8"/>
<sequence length="352" mass="39349">MEHPKVSELALTSLPLLLVLLLAPEVGSLDFNYHDAGQLETFLKEIARTYPSLTHVHSIGKSVKGADLWVIVIGESAGRHVLLRPNVKCIANMHGNEAVGREELLHLVEYLVTNYGKDPTITNLLNTTTIHLMPTMNPDGFAAANATDCKGVQGRLNAKRFDLNRNFPGFFQKMTDEIQKKLLPSLTGSSRHSSRGARASRSPDDDVFVHLAKTYSFAHPTMNKGQPCFPGDDRFPQGITNGAQWYPVNGGMQDYNYIEASCYELTVENSCCKYPPANRLPTFWEADRKPLLDLLQKVHMGVKGLVLDEDGNAVYRAVVIVEGREQVPFRTSKYGEFWKLLLPGDYNLMKSW</sequence>
<evidence type="ECO:0000256" key="2">
    <source>
        <dbReference type="ARBA" id="ARBA00023180"/>
    </source>
</evidence>
<evidence type="ECO:0000259" key="5">
    <source>
        <dbReference type="PROSITE" id="PS52035"/>
    </source>
</evidence>
<dbReference type="SUPFAM" id="SSF49464">
    <property type="entry name" value="Carboxypeptidase regulatory domain-like"/>
    <property type="match status" value="1"/>
</dbReference>
<dbReference type="Gene3D" id="2.60.40.1120">
    <property type="entry name" value="Carboxypeptidase-like, regulatory domain"/>
    <property type="match status" value="1"/>
</dbReference>
<evidence type="ECO:0000313" key="6">
    <source>
        <dbReference type="EMBL" id="PVD32925.1"/>
    </source>
</evidence>
<dbReference type="CDD" id="cd11308">
    <property type="entry name" value="Peptidase_M14NE-CP-C_like"/>
    <property type="match status" value="1"/>
</dbReference>
<keyword evidence="7" id="KW-1185">Reference proteome</keyword>
<dbReference type="GO" id="GO:0006518">
    <property type="term" value="P:peptide metabolic process"/>
    <property type="evidence" value="ECO:0007669"/>
    <property type="project" value="TreeGrafter"/>
</dbReference>
<dbReference type="SUPFAM" id="SSF53187">
    <property type="entry name" value="Zn-dependent exopeptidases"/>
    <property type="match status" value="1"/>
</dbReference>
<feature type="domain" description="Peptidase M14" evidence="5">
    <location>
        <begin position="32"/>
        <end position="298"/>
    </location>
</feature>
<dbReference type="Gene3D" id="3.40.630.10">
    <property type="entry name" value="Zn peptidases"/>
    <property type="match status" value="1"/>
</dbReference>
<dbReference type="GO" id="GO:0005615">
    <property type="term" value="C:extracellular space"/>
    <property type="evidence" value="ECO:0007669"/>
    <property type="project" value="TreeGrafter"/>
</dbReference>
<dbReference type="InterPro" id="IPR008969">
    <property type="entry name" value="CarboxyPept-like_regulatory"/>
</dbReference>
<dbReference type="PROSITE" id="PS52035">
    <property type="entry name" value="PEPTIDASE_M14"/>
    <property type="match status" value="1"/>
</dbReference>
<dbReference type="PANTHER" id="PTHR11532">
    <property type="entry name" value="PROTEASE M14 CARBOXYPEPTIDASE"/>
    <property type="match status" value="1"/>
</dbReference>
<evidence type="ECO:0000256" key="3">
    <source>
        <dbReference type="PROSITE-ProRule" id="PRU01379"/>
    </source>
</evidence>
<evidence type="ECO:0000256" key="1">
    <source>
        <dbReference type="ARBA" id="ARBA00005988"/>
    </source>
</evidence>
<dbReference type="PRINTS" id="PR00765">
    <property type="entry name" value="CRBOXYPTASEA"/>
</dbReference>
<gene>
    <name evidence="6" type="ORF">C0Q70_08372</name>
</gene>
<accession>A0A2T7PHM8</accession>
<comment type="similarity">
    <text evidence="1 3">Belongs to the peptidase M14 family.</text>
</comment>
<comment type="caution">
    <text evidence="6">The sequence shown here is derived from an EMBL/GenBank/DDBJ whole genome shotgun (WGS) entry which is preliminary data.</text>
</comment>
<feature type="chain" id="PRO_5015762298" description="Peptidase M14 domain-containing protein" evidence="4">
    <location>
        <begin position="29"/>
        <end position="352"/>
    </location>
</feature>
<feature type="active site" description="Proton donor/acceptor" evidence="3">
    <location>
        <position position="268"/>
    </location>
</feature>
<dbReference type="PANTHER" id="PTHR11532:SF84">
    <property type="entry name" value="CARBOXYPEPTIDASE M"/>
    <property type="match status" value="1"/>
</dbReference>
<evidence type="ECO:0000313" key="7">
    <source>
        <dbReference type="Proteomes" id="UP000245119"/>
    </source>
</evidence>
<name>A0A2T7PHM8_POMCA</name>
<proteinExistence type="inferred from homology"/>
<dbReference type="GO" id="GO:0004181">
    <property type="term" value="F:metallocarboxypeptidase activity"/>
    <property type="evidence" value="ECO:0007669"/>
    <property type="project" value="InterPro"/>
</dbReference>
<protein>
    <recommendedName>
        <fullName evidence="5">Peptidase M14 domain-containing protein</fullName>
    </recommendedName>
</protein>
<dbReference type="EMBL" id="PZQS01000004">
    <property type="protein sequence ID" value="PVD32925.1"/>
    <property type="molecule type" value="Genomic_DNA"/>
</dbReference>
<keyword evidence="4" id="KW-0732">Signal</keyword>
<organism evidence="6 7">
    <name type="scientific">Pomacea canaliculata</name>
    <name type="common">Golden apple snail</name>
    <dbReference type="NCBI Taxonomy" id="400727"/>
    <lineage>
        <taxon>Eukaryota</taxon>
        <taxon>Metazoa</taxon>
        <taxon>Spiralia</taxon>
        <taxon>Lophotrochozoa</taxon>
        <taxon>Mollusca</taxon>
        <taxon>Gastropoda</taxon>
        <taxon>Caenogastropoda</taxon>
        <taxon>Architaenioglossa</taxon>
        <taxon>Ampullarioidea</taxon>
        <taxon>Ampullariidae</taxon>
        <taxon>Pomacea</taxon>
    </lineage>
</organism>
<dbReference type="GO" id="GO:0016485">
    <property type="term" value="P:protein processing"/>
    <property type="evidence" value="ECO:0007669"/>
    <property type="project" value="TreeGrafter"/>
</dbReference>
<reference evidence="6 7" key="1">
    <citation type="submission" date="2018-04" db="EMBL/GenBank/DDBJ databases">
        <title>The genome of golden apple snail Pomacea canaliculata provides insight into stress tolerance and invasive adaptation.</title>
        <authorList>
            <person name="Liu C."/>
            <person name="Liu B."/>
            <person name="Ren Y."/>
            <person name="Zhang Y."/>
            <person name="Wang H."/>
            <person name="Li S."/>
            <person name="Jiang F."/>
            <person name="Yin L."/>
            <person name="Zhang G."/>
            <person name="Qian W."/>
            <person name="Fan W."/>
        </authorList>
    </citation>
    <scope>NUCLEOTIDE SEQUENCE [LARGE SCALE GENOMIC DNA]</scope>
    <source>
        <strain evidence="6">SZHN2017</strain>
        <tissue evidence="6">Muscle</tissue>
    </source>
</reference>
<evidence type="ECO:0000256" key="4">
    <source>
        <dbReference type="SAM" id="SignalP"/>
    </source>
</evidence>